<feature type="transmembrane region" description="Helical" evidence="1">
    <location>
        <begin position="6"/>
        <end position="22"/>
    </location>
</feature>
<keyword evidence="1" id="KW-0472">Membrane</keyword>
<keyword evidence="3" id="KW-1185">Reference proteome</keyword>
<evidence type="ECO:0000313" key="3">
    <source>
        <dbReference type="Proteomes" id="UP000664835"/>
    </source>
</evidence>
<sequence length="69" mass="8055">MLKYITLLAIIYFFYWLIKHKLRQRKLEAQGYKLEQQQGLRPVTILSIVLVVIYGGYLLYYLISGGGEG</sequence>
<feature type="transmembrane region" description="Helical" evidence="1">
    <location>
        <begin position="43"/>
        <end position="63"/>
    </location>
</feature>
<dbReference type="Proteomes" id="UP000664835">
    <property type="component" value="Unassembled WGS sequence"/>
</dbReference>
<dbReference type="EMBL" id="JAGETV010000005">
    <property type="protein sequence ID" value="MBO1926815.1"/>
    <property type="molecule type" value="Genomic_DNA"/>
</dbReference>
<organism evidence="2 3">
    <name type="scientific">Thiomicrorhabdus marina</name>
    <dbReference type="NCBI Taxonomy" id="2818442"/>
    <lineage>
        <taxon>Bacteria</taxon>
        <taxon>Pseudomonadati</taxon>
        <taxon>Pseudomonadota</taxon>
        <taxon>Gammaproteobacteria</taxon>
        <taxon>Thiotrichales</taxon>
        <taxon>Piscirickettsiaceae</taxon>
        <taxon>Thiomicrorhabdus</taxon>
    </lineage>
</organism>
<reference evidence="2 3" key="1">
    <citation type="submission" date="2021-03" db="EMBL/GenBank/DDBJ databases">
        <title>Thiomicrorhabdus sp.nov.,novel sulfur-oxidizing bacteria isolated from coastal sediment.</title>
        <authorList>
            <person name="Liu X."/>
        </authorList>
    </citation>
    <scope>NUCLEOTIDE SEQUENCE [LARGE SCALE GENOMIC DNA]</scope>
    <source>
        <strain evidence="2 3">6S2-11</strain>
    </source>
</reference>
<keyword evidence="1" id="KW-1133">Transmembrane helix</keyword>
<gene>
    <name evidence="2" type="ORF">J3998_04440</name>
</gene>
<keyword evidence="1" id="KW-0812">Transmembrane</keyword>
<proteinExistence type="predicted"/>
<accession>A0ABS3Q4Q9</accession>
<comment type="caution">
    <text evidence="2">The sequence shown here is derived from an EMBL/GenBank/DDBJ whole genome shotgun (WGS) entry which is preliminary data.</text>
</comment>
<protein>
    <submittedName>
        <fullName evidence="2">Uncharacterized protein</fullName>
    </submittedName>
</protein>
<evidence type="ECO:0000256" key="1">
    <source>
        <dbReference type="SAM" id="Phobius"/>
    </source>
</evidence>
<dbReference type="RefSeq" id="WP_208148260.1">
    <property type="nucleotide sequence ID" value="NZ_JAGETV010000005.1"/>
</dbReference>
<evidence type="ECO:0000313" key="2">
    <source>
        <dbReference type="EMBL" id="MBO1926815.1"/>
    </source>
</evidence>
<name>A0ABS3Q4Q9_9GAMM</name>